<dbReference type="Proteomes" id="UP000831701">
    <property type="component" value="Chromosome 6"/>
</dbReference>
<reference evidence="1" key="1">
    <citation type="submission" date="2022-04" db="EMBL/GenBank/DDBJ databases">
        <title>Jade perch genome.</title>
        <authorList>
            <person name="Chao B."/>
        </authorList>
    </citation>
    <scope>NUCLEOTIDE SEQUENCE</scope>
    <source>
        <strain evidence="1">CB-2022</strain>
    </source>
</reference>
<organism evidence="1 2">
    <name type="scientific">Scortum barcoo</name>
    <name type="common">barcoo grunter</name>
    <dbReference type="NCBI Taxonomy" id="214431"/>
    <lineage>
        <taxon>Eukaryota</taxon>
        <taxon>Metazoa</taxon>
        <taxon>Chordata</taxon>
        <taxon>Craniata</taxon>
        <taxon>Vertebrata</taxon>
        <taxon>Euteleostomi</taxon>
        <taxon>Actinopterygii</taxon>
        <taxon>Neopterygii</taxon>
        <taxon>Teleostei</taxon>
        <taxon>Neoteleostei</taxon>
        <taxon>Acanthomorphata</taxon>
        <taxon>Eupercaria</taxon>
        <taxon>Centrarchiformes</taxon>
        <taxon>Terapontoidei</taxon>
        <taxon>Terapontidae</taxon>
        <taxon>Scortum</taxon>
    </lineage>
</organism>
<keyword evidence="2" id="KW-1185">Reference proteome</keyword>
<dbReference type="EMBL" id="CM041536">
    <property type="protein sequence ID" value="KAI3370695.1"/>
    <property type="molecule type" value="Genomic_DNA"/>
</dbReference>
<gene>
    <name evidence="1" type="ORF">L3Q82_007254</name>
</gene>
<comment type="caution">
    <text evidence="1">The sequence shown here is derived from an EMBL/GenBank/DDBJ whole genome shotgun (WGS) entry which is preliminary data.</text>
</comment>
<sequence length="1287" mass="143630">MRRFGIFFLWLAEDFQLILSVVLRDAPPLGSTNSPRLLSKDIISGGFEYQVHQNHTVFFCHGDSMYVGGTDFVLQLDVNDYHIIEFSSFNNRSHEIVESYEGTGISPFVYSHNSLSLTVEGDLYSAAPLDTDGSSLQFRRKAGSRTNVWMYDNWVSEPTFISASWVKRLEDPDNEKIYIFFREKNSDNNPEADPWISRVARVCKVRWTPEKTRLTNSTAVCIYSVGMIEEIFEHSTFKGYDKDIPSPRPGMCVKNSRSSLPLATVNMVKDYPEMTDWVYPVHQTAPFYVSSNNYTKIVVDQVQAADQSMYNVMFLATDSGKIHKVLEAGSEPFIISETQLTSNSTIHSIKLDSKKKKLVVGFSEKISTVDLQRCQEYNDSCAECVLARDPYCAWTKSGCTPTIPGGIQNVTDGKIGVCSTSVEEQKLVNRTKREIASASLVDLRTVHSVPLGVPFYLFCPIDSYHAVYTWEHGGQSSPCLQMQSNCLHLIPAMVQENYGSYDCVSKEKDYTKVLKRYQLMEQKIPDALENSGRDNTFYIGNVALLLSKLSEAKQGPDCHNNQPNIRNKEHYEVQKMAGRLLQLLALWTTVIAVVRCCPELCSCQDKFSHQFADCAYKDLLVVPVGLPSNVTTVSLSANKIKLLKSKSFVNITQVTSLWLAHNEIVTIETDTLAPLIQLRNLDISYNKIVHFPWEDLHNLTALQLLKMNNNEMVNLPKDAFSTLKDLRSLRINNNKFTTIVRDTFSALSSLSHLQIFNNPFKCSCSLEWLRDWIATTKISVPELNSLVCDSPEHLNGTMVTKIPKLNCQAPTVMITYQPDIENTEIYEGVMVILNCETKGSPKPQVSWEVIAGNQNDLFPLPSTAEINDVPINDKTTNNRFLVFRNGSLIIPRMSKKEDGNYSCSAANELGKVERRVKVAMAGTQKHGSDSKLDSAVDKIRPSVKKPAEPKSSKNNVINWNKPEEKTKGSAEGSSDKSDGTEQAGGVTKGPNFASKCGVRDSSEYISNHAFNLSLDDLKQYTFDFGVIALEVSETEAKVQLNPLQLPSSKSNLHLSHTENQETVNKEPLGLFQSSSSKATLDMLYLCVNTGNGHSMVQWSNIEEGVNAYRFHGLQPGTNYTLCLTYGGQDCQVQVVFTTRKKIPSLLIIVVVSIFLLGLATVPLLGATCCHLLYKYQGKTYKLIMRAQNPDQMEKQMTGDFDPRASFVESEKTFNPSELGDGEAEGEDGDGEGEAEGSVVTESIPGSSSKTNQEEFEVGSEYSDRLPLGAEAVNISEEINGNYKQPSR</sequence>
<name>A0ACB8WSE5_9TELE</name>
<evidence type="ECO:0000313" key="2">
    <source>
        <dbReference type="Proteomes" id="UP000831701"/>
    </source>
</evidence>
<proteinExistence type="predicted"/>
<protein>
    <submittedName>
        <fullName evidence="1">Uncharacterized protein</fullName>
    </submittedName>
</protein>
<accession>A0ACB8WSE5</accession>
<evidence type="ECO:0000313" key="1">
    <source>
        <dbReference type="EMBL" id="KAI3370695.1"/>
    </source>
</evidence>